<organism evidence="13 15">
    <name type="scientific">Rotaria magnacalcarata</name>
    <dbReference type="NCBI Taxonomy" id="392030"/>
    <lineage>
        <taxon>Eukaryota</taxon>
        <taxon>Metazoa</taxon>
        <taxon>Spiralia</taxon>
        <taxon>Gnathifera</taxon>
        <taxon>Rotifera</taxon>
        <taxon>Eurotatoria</taxon>
        <taxon>Bdelloidea</taxon>
        <taxon>Philodinida</taxon>
        <taxon>Philodinidae</taxon>
        <taxon>Rotaria</taxon>
    </lineage>
</organism>
<evidence type="ECO:0000313" key="9">
    <source>
        <dbReference type="EMBL" id="CAF2104357.1"/>
    </source>
</evidence>
<gene>
    <name evidence="11" type="ORF">BYL167_LOCUS1937</name>
    <name evidence="8" type="ORF">CJN711_LOCUS29388</name>
    <name evidence="12" type="ORF">GIL414_LOCUS15708</name>
    <name evidence="7" type="ORF">KQP761_LOCUS5093</name>
    <name evidence="10" type="ORF">MBJ925_LOCUS33478</name>
    <name evidence="14" type="ORF">SMN809_LOCUS17747</name>
    <name evidence="13" type="ORF">UXM345_LOCUS21347</name>
    <name evidence="9" type="ORF">XDN619_LOCUS19375</name>
</gene>
<dbReference type="EMBL" id="CAJOBH010000315">
    <property type="protein sequence ID" value="CAF3781021.1"/>
    <property type="molecule type" value="Genomic_DNA"/>
</dbReference>
<proteinExistence type="inferred from homology"/>
<dbReference type="AlphaFoldDB" id="A0A819TVL4"/>
<dbReference type="Proteomes" id="UP000681967">
    <property type="component" value="Unassembled WGS sequence"/>
</dbReference>
<keyword evidence="2 5" id="KW-0812">Transmembrane</keyword>
<feature type="transmembrane region" description="Helical" evidence="5">
    <location>
        <begin position="53"/>
        <end position="71"/>
    </location>
</feature>
<dbReference type="GO" id="GO:0004671">
    <property type="term" value="F:protein C-terminal S-isoprenylcysteine carboxyl O-methyltransferase activity"/>
    <property type="evidence" value="ECO:0007669"/>
    <property type="project" value="UniProtKB-EC"/>
</dbReference>
<feature type="signal peptide" evidence="6">
    <location>
        <begin position="1"/>
        <end position="22"/>
    </location>
</feature>
<keyword evidence="6" id="KW-0732">Signal</keyword>
<dbReference type="Proteomes" id="UP000663855">
    <property type="component" value="Unassembled WGS sequence"/>
</dbReference>
<evidence type="ECO:0000313" key="14">
    <source>
        <dbReference type="EMBL" id="CAF4109735.1"/>
    </source>
</evidence>
<evidence type="ECO:0000313" key="10">
    <source>
        <dbReference type="EMBL" id="CAF2165228.1"/>
    </source>
</evidence>
<keyword evidence="5" id="KW-0489">Methyltransferase</keyword>
<evidence type="ECO:0000256" key="6">
    <source>
        <dbReference type="SAM" id="SignalP"/>
    </source>
</evidence>
<evidence type="ECO:0000313" key="8">
    <source>
        <dbReference type="EMBL" id="CAF1536250.1"/>
    </source>
</evidence>
<dbReference type="PANTHER" id="PTHR12714:SF9">
    <property type="entry name" value="PROTEIN-S-ISOPRENYLCYSTEINE O-METHYLTRANSFERASE"/>
    <property type="match status" value="1"/>
</dbReference>
<dbReference type="Proteomes" id="UP000663887">
    <property type="component" value="Unassembled WGS sequence"/>
</dbReference>
<dbReference type="EMBL" id="CAJOBJ010006981">
    <property type="protein sequence ID" value="CAF4074593.1"/>
    <property type="molecule type" value="Genomic_DNA"/>
</dbReference>
<evidence type="ECO:0000256" key="4">
    <source>
        <dbReference type="ARBA" id="ARBA00023136"/>
    </source>
</evidence>
<dbReference type="InterPro" id="IPR007269">
    <property type="entry name" value="ICMT_MeTrfase"/>
</dbReference>
<dbReference type="Proteomes" id="UP000681720">
    <property type="component" value="Unassembled WGS sequence"/>
</dbReference>
<evidence type="ECO:0000313" key="12">
    <source>
        <dbReference type="EMBL" id="CAF4074593.1"/>
    </source>
</evidence>
<dbReference type="PANTHER" id="PTHR12714">
    <property type="entry name" value="PROTEIN-S ISOPRENYLCYSTEINE O-METHYLTRANSFERASE"/>
    <property type="match status" value="1"/>
</dbReference>
<keyword evidence="3 5" id="KW-1133">Transmembrane helix</keyword>
<dbReference type="GO" id="GO:0032259">
    <property type="term" value="P:methylation"/>
    <property type="evidence" value="ECO:0007669"/>
    <property type="project" value="UniProtKB-KW"/>
</dbReference>
<dbReference type="OrthoDB" id="422086at2759"/>
<keyword evidence="5" id="KW-0949">S-adenosyl-L-methionine</keyword>
<dbReference type="Pfam" id="PF04140">
    <property type="entry name" value="ICMT"/>
    <property type="match status" value="1"/>
</dbReference>
<accession>A0A819TVL4</accession>
<reference evidence="13" key="1">
    <citation type="submission" date="2021-02" db="EMBL/GenBank/DDBJ databases">
        <authorList>
            <person name="Nowell W R."/>
        </authorList>
    </citation>
    <scope>NUCLEOTIDE SEQUENCE</scope>
</reference>
<evidence type="ECO:0000256" key="2">
    <source>
        <dbReference type="ARBA" id="ARBA00022692"/>
    </source>
</evidence>
<keyword evidence="5" id="KW-0256">Endoplasmic reticulum</keyword>
<evidence type="ECO:0000256" key="1">
    <source>
        <dbReference type="ARBA" id="ARBA00004141"/>
    </source>
</evidence>
<dbReference type="Proteomes" id="UP000663842">
    <property type="component" value="Unassembled WGS sequence"/>
</dbReference>
<comment type="caution">
    <text evidence="5">Lacks conserved residue(s) required for the propagation of feature annotation.</text>
</comment>
<evidence type="ECO:0000313" key="13">
    <source>
        <dbReference type="EMBL" id="CAF4085565.1"/>
    </source>
</evidence>
<dbReference type="EMBL" id="CAJOBI010008323">
    <property type="protein sequence ID" value="CAF4109735.1"/>
    <property type="molecule type" value="Genomic_DNA"/>
</dbReference>
<comment type="subcellular location">
    <subcellularLocation>
        <location evidence="5">Endoplasmic reticulum membrane</location>
        <topology evidence="5">Multi-pass membrane protein</topology>
    </subcellularLocation>
    <subcellularLocation>
        <location evidence="1">Membrane</location>
        <topology evidence="1">Multi-pass membrane protein</topology>
    </subcellularLocation>
</comment>
<dbReference type="EMBL" id="CAJNOW010001122">
    <property type="protein sequence ID" value="CAF1307689.1"/>
    <property type="molecule type" value="Genomic_DNA"/>
</dbReference>
<dbReference type="Proteomes" id="UP000663834">
    <property type="component" value="Unassembled WGS sequence"/>
</dbReference>
<dbReference type="Gene3D" id="1.20.120.1630">
    <property type="match status" value="1"/>
</dbReference>
<dbReference type="EMBL" id="CAJNRE010018422">
    <property type="protein sequence ID" value="CAF2165228.1"/>
    <property type="molecule type" value="Genomic_DNA"/>
</dbReference>
<comment type="catalytic activity">
    <reaction evidence="5">
        <text>[protein]-C-terminal S-[(2E,6E)-farnesyl]-L-cysteine + S-adenosyl-L-methionine = [protein]-C-terminal S-[(2E,6E)-farnesyl]-L-cysteine methyl ester + S-adenosyl-L-homocysteine</text>
        <dbReference type="Rhea" id="RHEA:21672"/>
        <dbReference type="Rhea" id="RHEA-COMP:12125"/>
        <dbReference type="Rhea" id="RHEA-COMP:12126"/>
        <dbReference type="ChEBI" id="CHEBI:57856"/>
        <dbReference type="ChEBI" id="CHEBI:59789"/>
        <dbReference type="ChEBI" id="CHEBI:90510"/>
        <dbReference type="ChEBI" id="CHEBI:90511"/>
        <dbReference type="EC" id="2.1.1.100"/>
    </reaction>
</comment>
<dbReference type="Proteomes" id="UP000676336">
    <property type="component" value="Unassembled WGS sequence"/>
</dbReference>
<dbReference type="EC" id="2.1.1.100" evidence="5"/>
<sequence length="228" mass="26492">MRYFLQLLLLIFTTVLFHISTTNPNISSSADYVAYEGLGSTLRVSFAPKLAKVLMWISTLYQMLYILLKMTSSTSISTFFPNVVTDTDPLPLTSIVVFGYIFMILGGLGRIWCYRTLGKFFTFEITIRNSHRLIKTGPYAYVRHPSYTFASILTIGQFLIHRRLSNFFPNNTWSQFYFHPVALSISFMILMFFLRRRVIREEQELAKKFGKEWTEHVSRTKGFIPGLI</sequence>
<dbReference type="Proteomes" id="UP000663824">
    <property type="component" value="Unassembled WGS sequence"/>
</dbReference>
<dbReference type="EMBL" id="CAJOBF010003324">
    <property type="protein sequence ID" value="CAF4085565.1"/>
    <property type="molecule type" value="Genomic_DNA"/>
</dbReference>
<feature type="transmembrane region" description="Helical" evidence="5">
    <location>
        <begin position="176"/>
        <end position="194"/>
    </location>
</feature>
<evidence type="ECO:0000256" key="3">
    <source>
        <dbReference type="ARBA" id="ARBA00022989"/>
    </source>
</evidence>
<dbReference type="GO" id="GO:0005789">
    <property type="term" value="C:endoplasmic reticulum membrane"/>
    <property type="evidence" value="ECO:0007669"/>
    <property type="project" value="UniProtKB-SubCell"/>
</dbReference>
<feature type="transmembrane region" description="Helical" evidence="5">
    <location>
        <begin position="92"/>
        <end position="112"/>
    </location>
</feature>
<keyword evidence="4 5" id="KW-0472">Membrane</keyword>
<evidence type="ECO:0000313" key="15">
    <source>
        <dbReference type="Proteomes" id="UP000663842"/>
    </source>
</evidence>
<protein>
    <recommendedName>
        <fullName evidence="5">Protein-S-isoprenylcysteine O-methyltransferase</fullName>
        <ecNumber evidence="5">2.1.1.100</ecNumber>
    </recommendedName>
</protein>
<comment type="similarity">
    <text evidence="5">Belongs to the class VI-like SAM-binding methyltransferase superfamily. Isoprenylcysteine carboxyl methyltransferase family.</text>
</comment>
<evidence type="ECO:0000256" key="5">
    <source>
        <dbReference type="RuleBase" id="RU362022"/>
    </source>
</evidence>
<dbReference type="EMBL" id="CAJNRG010008438">
    <property type="protein sequence ID" value="CAF2104357.1"/>
    <property type="molecule type" value="Genomic_DNA"/>
</dbReference>
<feature type="chain" id="PRO_5035694242" description="Protein-S-isoprenylcysteine O-methyltransferase" evidence="6">
    <location>
        <begin position="23"/>
        <end position="228"/>
    </location>
</feature>
<evidence type="ECO:0000313" key="11">
    <source>
        <dbReference type="EMBL" id="CAF3781021.1"/>
    </source>
</evidence>
<keyword evidence="5" id="KW-0808">Transferase</keyword>
<name>A0A819TVL4_9BILA</name>
<evidence type="ECO:0000313" key="7">
    <source>
        <dbReference type="EMBL" id="CAF1307689.1"/>
    </source>
</evidence>
<dbReference type="EMBL" id="CAJNOV010013952">
    <property type="protein sequence ID" value="CAF1536250.1"/>
    <property type="molecule type" value="Genomic_DNA"/>
</dbReference>
<comment type="caution">
    <text evidence="13">The sequence shown here is derived from an EMBL/GenBank/DDBJ whole genome shotgun (WGS) entry which is preliminary data.</text>
</comment>